<dbReference type="InterPro" id="IPR027417">
    <property type="entry name" value="P-loop_NTPase"/>
</dbReference>
<reference evidence="8" key="1">
    <citation type="submission" date="2018-02" db="EMBL/GenBank/DDBJ databases">
        <authorList>
            <person name="Cohen D.B."/>
            <person name="Kent A.D."/>
        </authorList>
    </citation>
    <scope>NUCLEOTIDE SEQUENCE</scope>
</reference>
<dbReference type="InterPro" id="IPR041679">
    <property type="entry name" value="DNA2/NAM7-like_C"/>
</dbReference>
<evidence type="ECO:0000259" key="6">
    <source>
        <dbReference type="Pfam" id="PF13086"/>
    </source>
</evidence>
<dbReference type="GO" id="GO:0016787">
    <property type="term" value="F:hydrolase activity"/>
    <property type="evidence" value="ECO:0007669"/>
    <property type="project" value="UniProtKB-KW"/>
</dbReference>
<keyword evidence="4" id="KW-0067">ATP-binding</keyword>
<feature type="region of interest" description="Disordered" evidence="5">
    <location>
        <begin position="165"/>
        <end position="192"/>
    </location>
</feature>
<accession>A0A2N9F0I6</accession>
<evidence type="ECO:0000256" key="1">
    <source>
        <dbReference type="ARBA" id="ARBA00022741"/>
    </source>
</evidence>
<protein>
    <recommendedName>
        <fullName evidence="9">DNA2/NAM7 helicase-like C-terminal domain-containing protein</fullName>
    </recommendedName>
</protein>
<proteinExistence type="predicted"/>
<name>A0A2N9F0I6_FAGSY</name>
<dbReference type="PANTHER" id="PTHR10887">
    <property type="entry name" value="DNA2/NAM7 HELICASE FAMILY"/>
    <property type="match status" value="1"/>
</dbReference>
<dbReference type="GO" id="GO:0005694">
    <property type="term" value="C:chromosome"/>
    <property type="evidence" value="ECO:0007669"/>
    <property type="project" value="UniProtKB-ARBA"/>
</dbReference>
<keyword evidence="3" id="KW-0347">Helicase</keyword>
<dbReference type="Gene3D" id="3.40.50.300">
    <property type="entry name" value="P-loop containing nucleotide triphosphate hydrolases"/>
    <property type="match status" value="2"/>
</dbReference>
<keyword evidence="2" id="KW-0378">Hydrolase</keyword>
<feature type="compositionally biased region" description="Basic and acidic residues" evidence="5">
    <location>
        <begin position="165"/>
        <end position="175"/>
    </location>
</feature>
<evidence type="ECO:0000256" key="4">
    <source>
        <dbReference type="ARBA" id="ARBA00022840"/>
    </source>
</evidence>
<organism evidence="8">
    <name type="scientific">Fagus sylvatica</name>
    <name type="common">Beechnut</name>
    <dbReference type="NCBI Taxonomy" id="28930"/>
    <lineage>
        <taxon>Eukaryota</taxon>
        <taxon>Viridiplantae</taxon>
        <taxon>Streptophyta</taxon>
        <taxon>Embryophyta</taxon>
        <taxon>Tracheophyta</taxon>
        <taxon>Spermatophyta</taxon>
        <taxon>Magnoliopsida</taxon>
        <taxon>eudicotyledons</taxon>
        <taxon>Gunneridae</taxon>
        <taxon>Pentapetalae</taxon>
        <taxon>rosids</taxon>
        <taxon>fabids</taxon>
        <taxon>Fagales</taxon>
        <taxon>Fagaceae</taxon>
        <taxon>Fagus</taxon>
    </lineage>
</organism>
<evidence type="ECO:0000313" key="8">
    <source>
        <dbReference type="EMBL" id="SPC80401.1"/>
    </source>
</evidence>
<feature type="domain" description="DNA2/NAM7 helicase-like C-terminal" evidence="7">
    <location>
        <begin position="406"/>
        <end position="536"/>
    </location>
</feature>
<dbReference type="Pfam" id="PF13086">
    <property type="entry name" value="AAA_11"/>
    <property type="match status" value="1"/>
</dbReference>
<dbReference type="Pfam" id="PF13087">
    <property type="entry name" value="AAA_12"/>
    <property type="match status" value="1"/>
</dbReference>
<dbReference type="FunFam" id="3.40.50.300:FF:000326">
    <property type="entry name" value="P-loop containing nucleoside triphosphate hydrolase"/>
    <property type="match status" value="1"/>
</dbReference>
<dbReference type="InterPro" id="IPR047187">
    <property type="entry name" value="SF1_C_Upf1"/>
</dbReference>
<evidence type="ECO:0000256" key="5">
    <source>
        <dbReference type="SAM" id="MobiDB-lite"/>
    </source>
</evidence>
<dbReference type="GO" id="GO:0005524">
    <property type="term" value="F:ATP binding"/>
    <property type="evidence" value="ECO:0007669"/>
    <property type="project" value="UniProtKB-KW"/>
</dbReference>
<evidence type="ECO:0008006" key="9">
    <source>
        <dbReference type="Google" id="ProtNLM"/>
    </source>
</evidence>
<keyword evidence="1" id="KW-0547">Nucleotide-binding</keyword>
<dbReference type="EMBL" id="OIVN01000446">
    <property type="protein sequence ID" value="SPC80401.1"/>
    <property type="molecule type" value="Genomic_DNA"/>
</dbReference>
<dbReference type="PANTHER" id="PTHR10887:SF522">
    <property type="entry name" value="P-LOOP CONTAINING NUCLEOSIDE TRIPHOSPHATE HYDROLASES SUPERFAMILY PROTEIN"/>
    <property type="match status" value="1"/>
</dbReference>
<dbReference type="SUPFAM" id="SSF52540">
    <property type="entry name" value="P-loop containing nucleoside triphosphate hydrolases"/>
    <property type="match status" value="1"/>
</dbReference>
<evidence type="ECO:0000256" key="3">
    <source>
        <dbReference type="ARBA" id="ARBA00022806"/>
    </source>
</evidence>
<sequence length="786" mass="89562">MKSRICSSDLNDSQKDAVLSCLITKKCNHQNTIKLIWGPSGTGKTKTVGLLLFSLLRMKCRTLTCAPTNTAVLEVAQRLLKNVTESLEYGTYGLGDLVLFGNGKRMKIVDRHDLLDVFLDNRVKILQKCLVSSSGWKGSLLSMICLLEDPKRQYDLYLNKRSTTDNEKERIRGMSENKGTNRNQRKEIDQSFDDNKSKKNLKKVIVQALNENKIKKTHKEICPYEKENHLTFEEFVQSRFNCISKRLKYCIENLYTHLPTSIISLEVVKNMNIALDFLRSLETLLCTLTDADKGLKQVFGEKEQSRLSHIMKSSFVREDCLRILNSLPQTFSVPDFTEEHNIKKFCLENSCLTFCTVSSSAKLHEVKAQWELLVIDEAAQLKECESTIPLQLPGLRHAILVGDETATSCDAHGREEFDNSHSLRNMIEVAVASEIVASLFKESVRTKKVKVGIISPYKAQVYAIEEKVKKYNADSNSDFSISVRSVDGFQGGEEDVIIMSTVRSNMNGVVGFLKNHQRTNVALTRARHCLWILGNEATLTKKFSIWKELVIDAKKRRCFYNADEDKGLAQAIKVALVEHNQIHTLLNMDSFLFRESRWKVSFSNDFLKSMSRVKNAVTCKEVLNLLENLANGWRQPHWKKNLFVHHGTSSQLLEQYKVNGFLNLVWTVDILKENSYYIQILKVWDILPLSKMPRLANHLDVLFGNYTVDKMNRCKHKCLNGCLVVPMRWPIDSNISPNVDPVLSLSELLASIGVRDDFESSSTTNINKSTMGRDCVTNWLGKFPDD</sequence>
<evidence type="ECO:0000256" key="2">
    <source>
        <dbReference type="ARBA" id="ARBA00022801"/>
    </source>
</evidence>
<dbReference type="GO" id="GO:0004386">
    <property type="term" value="F:helicase activity"/>
    <property type="evidence" value="ECO:0007669"/>
    <property type="project" value="UniProtKB-KW"/>
</dbReference>
<dbReference type="InterPro" id="IPR045055">
    <property type="entry name" value="DNA2/NAM7-like"/>
</dbReference>
<dbReference type="CDD" id="cd18808">
    <property type="entry name" value="SF1_C_Upf1"/>
    <property type="match status" value="1"/>
</dbReference>
<gene>
    <name evidence="8" type="ORF">FSB_LOCUS8283</name>
</gene>
<feature type="domain" description="DNA2/NAM7 helicase helicase" evidence="6">
    <location>
        <begin position="10"/>
        <end position="404"/>
    </location>
</feature>
<dbReference type="InterPro" id="IPR041677">
    <property type="entry name" value="DNA2/NAM7_AAA_11"/>
</dbReference>
<evidence type="ECO:0000259" key="7">
    <source>
        <dbReference type="Pfam" id="PF13087"/>
    </source>
</evidence>
<dbReference type="AlphaFoldDB" id="A0A2N9F0I6"/>